<dbReference type="Proteomes" id="UP001345219">
    <property type="component" value="Chromosome 15"/>
</dbReference>
<evidence type="ECO:0000313" key="2">
    <source>
        <dbReference type="Proteomes" id="UP001345219"/>
    </source>
</evidence>
<evidence type="ECO:0000313" key="1">
    <source>
        <dbReference type="EMBL" id="KAK4757887.1"/>
    </source>
</evidence>
<dbReference type="EMBL" id="JAXIOK010000012">
    <property type="protein sequence ID" value="KAK4757887.1"/>
    <property type="molecule type" value="Genomic_DNA"/>
</dbReference>
<proteinExistence type="predicted"/>
<protein>
    <submittedName>
        <fullName evidence="1">Uncharacterized protein</fullName>
    </submittedName>
</protein>
<dbReference type="AlphaFoldDB" id="A0AAN7K227"/>
<gene>
    <name evidence="1" type="ORF">SAY87_019188</name>
</gene>
<reference evidence="1 2" key="1">
    <citation type="journal article" date="2023" name="Hortic Res">
        <title>Pangenome of water caltrop reveals structural variations and asymmetric subgenome divergence after allopolyploidization.</title>
        <authorList>
            <person name="Zhang X."/>
            <person name="Chen Y."/>
            <person name="Wang L."/>
            <person name="Yuan Y."/>
            <person name="Fang M."/>
            <person name="Shi L."/>
            <person name="Lu R."/>
            <person name="Comes H.P."/>
            <person name="Ma Y."/>
            <person name="Chen Y."/>
            <person name="Huang G."/>
            <person name="Zhou Y."/>
            <person name="Zheng Z."/>
            <person name="Qiu Y."/>
        </authorList>
    </citation>
    <scope>NUCLEOTIDE SEQUENCE [LARGE SCALE GENOMIC DNA]</scope>
    <source>
        <tissue evidence="1">Roots</tissue>
    </source>
</reference>
<keyword evidence="2" id="KW-1185">Reference proteome</keyword>
<comment type="caution">
    <text evidence="1">The sequence shown here is derived from an EMBL/GenBank/DDBJ whole genome shotgun (WGS) entry which is preliminary data.</text>
</comment>
<name>A0AAN7K227_9MYRT</name>
<sequence length="112" mass="13063">MGDDRFQSAQRFFGGKEADLQSLLMFVEESAKEALVLNNIILSFICQMLELIPLSPPPQLCRVFGIHRLLVERLLNLQDSFLDQLYRLVDLQENVLNYLQQIKENKRDAHRC</sequence>
<accession>A0AAN7K227</accession>
<organism evidence="1 2">
    <name type="scientific">Trapa incisa</name>
    <dbReference type="NCBI Taxonomy" id="236973"/>
    <lineage>
        <taxon>Eukaryota</taxon>
        <taxon>Viridiplantae</taxon>
        <taxon>Streptophyta</taxon>
        <taxon>Embryophyta</taxon>
        <taxon>Tracheophyta</taxon>
        <taxon>Spermatophyta</taxon>
        <taxon>Magnoliopsida</taxon>
        <taxon>eudicotyledons</taxon>
        <taxon>Gunneridae</taxon>
        <taxon>Pentapetalae</taxon>
        <taxon>rosids</taxon>
        <taxon>malvids</taxon>
        <taxon>Myrtales</taxon>
        <taxon>Lythraceae</taxon>
        <taxon>Trapa</taxon>
    </lineage>
</organism>